<dbReference type="Gene3D" id="4.10.60.10">
    <property type="entry name" value="Zinc finger, CCHC-type"/>
    <property type="match status" value="1"/>
</dbReference>
<reference evidence="4" key="1">
    <citation type="journal article" date="2019" name="Sci. Rep.">
        <title>Draft genome of Tanacetum cinerariifolium, the natural source of mosquito coil.</title>
        <authorList>
            <person name="Yamashiro T."/>
            <person name="Shiraishi A."/>
            <person name="Satake H."/>
            <person name="Nakayama K."/>
        </authorList>
    </citation>
    <scope>NUCLEOTIDE SEQUENCE</scope>
</reference>
<evidence type="ECO:0000259" key="3">
    <source>
        <dbReference type="PROSITE" id="PS50158"/>
    </source>
</evidence>
<keyword evidence="1" id="KW-0862">Zinc</keyword>
<keyword evidence="1" id="KW-0479">Metal-binding</keyword>
<keyword evidence="4" id="KW-0238">DNA-binding</keyword>
<organism evidence="4">
    <name type="scientific">Tanacetum cinerariifolium</name>
    <name type="common">Dalmatian daisy</name>
    <name type="synonym">Chrysanthemum cinerariifolium</name>
    <dbReference type="NCBI Taxonomy" id="118510"/>
    <lineage>
        <taxon>Eukaryota</taxon>
        <taxon>Viridiplantae</taxon>
        <taxon>Streptophyta</taxon>
        <taxon>Embryophyta</taxon>
        <taxon>Tracheophyta</taxon>
        <taxon>Spermatophyta</taxon>
        <taxon>Magnoliopsida</taxon>
        <taxon>eudicotyledons</taxon>
        <taxon>Gunneridae</taxon>
        <taxon>Pentapetalae</taxon>
        <taxon>asterids</taxon>
        <taxon>campanulids</taxon>
        <taxon>Asterales</taxon>
        <taxon>Asteraceae</taxon>
        <taxon>Asteroideae</taxon>
        <taxon>Anthemideae</taxon>
        <taxon>Anthemidinae</taxon>
        <taxon>Tanacetum</taxon>
    </lineage>
</organism>
<gene>
    <name evidence="4" type="ORF">Tci_495157</name>
</gene>
<protein>
    <submittedName>
        <fullName evidence="4">ARID DNA-binding domain-containing protein</fullName>
    </submittedName>
</protein>
<dbReference type="InterPro" id="IPR036875">
    <property type="entry name" value="Znf_CCHC_sf"/>
</dbReference>
<dbReference type="EMBL" id="BKCJ010255040">
    <property type="protein sequence ID" value="GEZ23184.1"/>
    <property type="molecule type" value="Genomic_DNA"/>
</dbReference>
<evidence type="ECO:0000256" key="2">
    <source>
        <dbReference type="SAM" id="MobiDB-lite"/>
    </source>
</evidence>
<keyword evidence="1" id="KW-0863">Zinc-finger</keyword>
<dbReference type="AlphaFoldDB" id="A0A699I5G9"/>
<dbReference type="PROSITE" id="PS50158">
    <property type="entry name" value="ZF_CCHC"/>
    <property type="match status" value="1"/>
</dbReference>
<sequence>MVNTNTFLENRWSRPSSSACGHSNMWHQSKNLRRPLRKRLHYDFIQRQLKREKEAKLGKCITQITYDCKDMLRKKLEEIELYNSTISQNRNRKQKCYKCRQRGHIIKNCPMKEKEHGEGTKMAGNTSILMKGQESAKLMNKELMTTKATISLNLGGYLSVYFARDFGKIGEILGLSIQDGEEVRRCYTNFLDVFTSYYKTARVPKQEHNPILGMPTKIMKEGKEYTCLASHQCDFPEIEAPNMEAASRRGKEKIEHFKVLLEDIRRESDSHHFQPIQPNIKRSQTMNKDIQGMTKRPTNLDKEDTNKEDTNNSSSDDFTIIT</sequence>
<dbReference type="GO" id="GO:0008270">
    <property type="term" value="F:zinc ion binding"/>
    <property type="evidence" value="ECO:0007669"/>
    <property type="project" value="UniProtKB-KW"/>
</dbReference>
<dbReference type="Pfam" id="PF00098">
    <property type="entry name" value="zf-CCHC"/>
    <property type="match status" value="1"/>
</dbReference>
<feature type="region of interest" description="Disordered" evidence="2">
    <location>
        <begin position="1"/>
        <end position="26"/>
    </location>
</feature>
<feature type="region of interest" description="Disordered" evidence="2">
    <location>
        <begin position="268"/>
        <end position="322"/>
    </location>
</feature>
<proteinExistence type="predicted"/>
<feature type="compositionally biased region" description="Polar residues" evidence="2">
    <location>
        <begin position="311"/>
        <end position="322"/>
    </location>
</feature>
<dbReference type="GO" id="GO:0003677">
    <property type="term" value="F:DNA binding"/>
    <property type="evidence" value="ECO:0007669"/>
    <property type="project" value="UniProtKB-KW"/>
</dbReference>
<evidence type="ECO:0000256" key="1">
    <source>
        <dbReference type="PROSITE-ProRule" id="PRU00047"/>
    </source>
</evidence>
<evidence type="ECO:0000313" key="4">
    <source>
        <dbReference type="EMBL" id="GEZ23184.1"/>
    </source>
</evidence>
<name>A0A699I5G9_TANCI</name>
<feature type="compositionally biased region" description="Polar residues" evidence="2">
    <location>
        <begin position="276"/>
        <end position="288"/>
    </location>
</feature>
<dbReference type="SUPFAM" id="SSF57756">
    <property type="entry name" value="Retrovirus zinc finger-like domains"/>
    <property type="match status" value="1"/>
</dbReference>
<feature type="compositionally biased region" description="Basic and acidic residues" evidence="2">
    <location>
        <begin position="298"/>
        <end position="310"/>
    </location>
</feature>
<feature type="domain" description="CCHC-type" evidence="3">
    <location>
        <begin position="95"/>
        <end position="110"/>
    </location>
</feature>
<dbReference type="SMART" id="SM00343">
    <property type="entry name" value="ZnF_C2HC"/>
    <property type="match status" value="1"/>
</dbReference>
<comment type="caution">
    <text evidence="4">The sequence shown here is derived from an EMBL/GenBank/DDBJ whole genome shotgun (WGS) entry which is preliminary data.</text>
</comment>
<accession>A0A699I5G9</accession>
<dbReference type="InterPro" id="IPR001878">
    <property type="entry name" value="Znf_CCHC"/>
</dbReference>